<sequence length="115" mass="12459">MDTSVDLDGRKASAAIIFRDEDGRFLGGTSASFIQSSIAFVEAYAVRLDTCVTIDVGFSKVIVESDNADVIFHIISKTLLVWVSPTIEGDILGISAPFPCFYFSAIKRACNKVTD</sequence>
<evidence type="ECO:0000313" key="2">
    <source>
        <dbReference type="EMBL" id="KAK8561324.1"/>
    </source>
</evidence>
<accession>A0ABR2EH58</accession>
<reference evidence="2 3" key="1">
    <citation type="journal article" date="2024" name="G3 (Bethesda)">
        <title>Genome assembly of Hibiscus sabdariffa L. provides insights into metabolisms of medicinal natural products.</title>
        <authorList>
            <person name="Kim T."/>
        </authorList>
    </citation>
    <scope>NUCLEOTIDE SEQUENCE [LARGE SCALE GENOMIC DNA]</scope>
    <source>
        <strain evidence="2">TK-2024</strain>
        <tissue evidence="2">Old leaves</tissue>
    </source>
</reference>
<dbReference type="Proteomes" id="UP001472677">
    <property type="component" value="Unassembled WGS sequence"/>
</dbReference>
<evidence type="ECO:0000259" key="1">
    <source>
        <dbReference type="Pfam" id="PF13456"/>
    </source>
</evidence>
<dbReference type="Pfam" id="PF13456">
    <property type="entry name" value="RVT_3"/>
    <property type="match status" value="1"/>
</dbReference>
<comment type="caution">
    <text evidence="2">The sequence shown here is derived from an EMBL/GenBank/DDBJ whole genome shotgun (WGS) entry which is preliminary data.</text>
</comment>
<feature type="domain" description="RNase H type-1" evidence="1">
    <location>
        <begin position="3"/>
        <end position="114"/>
    </location>
</feature>
<organism evidence="2 3">
    <name type="scientific">Hibiscus sabdariffa</name>
    <name type="common">roselle</name>
    <dbReference type="NCBI Taxonomy" id="183260"/>
    <lineage>
        <taxon>Eukaryota</taxon>
        <taxon>Viridiplantae</taxon>
        <taxon>Streptophyta</taxon>
        <taxon>Embryophyta</taxon>
        <taxon>Tracheophyta</taxon>
        <taxon>Spermatophyta</taxon>
        <taxon>Magnoliopsida</taxon>
        <taxon>eudicotyledons</taxon>
        <taxon>Gunneridae</taxon>
        <taxon>Pentapetalae</taxon>
        <taxon>rosids</taxon>
        <taxon>malvids</taxon>
        <taxon>Malvales</taxon>
        <taxon>Malvaceae</taxon>
        <taxon>Malvoideae</taxon>
        <taxon>Hibiscus</taxon>
    </lineage>
</organism>
<gene>
    <name evidence="2" type="ORF">V6N12_048398</name>
</gene>
<protein>
    <recommendedName>
        <fullName evidence="1">RNase H type-1 domain-containing protein</fullName>
    </recommendedName>
</protein>
<dbReference type="CDD" id="cd06222">
    <property type="entry name" value="RNase_H_like"/>
    <property type="match status" value="1"/>
</dbReference>
<dbReference type="EMBL" id="JBBPBM010000013">
    <property type="protein sequence ID" value="KAK8561324.1"/>
    <property type="molecule type" value="Genomic_DNA"/>
</dbReference>
<dbReference type="InterPro" id="IPR052929">
    <property type="entry name" value="RNase_H-like_EbsB-rel"/>
</dbReference>
<dbReference type="PANTHER" id="PTHR47074:SF11">
    <property type="entry name" value="REVERSE TRANSCRIPTASE-LIKE PROTEIN"/>
    <property type="match status" value="1"/>
</dbReference>
<evidence type="ECO:0000313" key="3">
    <source>
        <dbReference type="Proteomes" id="UP001472677"/>
    </source>
</evidence>
<dbReference type="PANTHER" id="PTHR47074">
    <property type="entry name" value="BNAC02G40300D PROTEIN"/>
    <property type="match status" value="1"/>
</dbReference>
<dbReference type="InterPro" id="IPR044730">
    <property type="entry name" value="RNase_H-like_dom_plant"/>
</dbReference>
<keyword evidence="3" id="KW-1185">Reference proteome</keyword>
<dbReference type="InterPro" id="IPR002156">
    <property type="entry name" value="RNaseH_domain"/>
</dbReference>
<proteinExistence type="predicted"/>
<name>A0ABR2EH58_9ROSI</name>